<dbReference type="PIRSF" id="PIRSF005962">
    <property type="entry name" value="Pept_M20D_amidohydro"/>
    <property type="match status" value="1"/>
</dbReference>
<keyword evidence="1" id="KW-0378">Hydrolase</keyword>
<reference evidence="3 4" key="1">
    <citation type="submission" date="2024-07" db="EMBL/GenBank/DDBJ databases">
        <title>Novel bacterial strain Erwinia sp. OPT-41 promoting growth of various crops.</title>
        <authorList>
            <person name="Egorshina A."/>
            <person name="Lukyantsev M.A."/>
            <person name="Golubev S.N."/>
            <person name="Muratova A.Y."/>
            <person name="Bulygina E.A."/>
        </authorList>
    </citation>
    <scope>NUCLEOTIDE SEQUENCE [LARGE SCALE GENOMIC DNA]</scope>
    <source>
        <strain evidence="3 4">OPT-41</strain>
    </source>
</reference>
<evidence type="ECO:0000313" key="3">
    <source>
        <dbReference type="EMBL" id="MFG6075855.1"/>
    </source>
</evidence>
<dbReference type="Pfam" id="PF01546">
    <property type="entry name" value="Peptidase_M20"/>
    <property type="match status" value="1"/>
</dbReference>
<gene>
    <name evidence="3" type="ORF">AB3U87_05680</name>
</gene>
<dbReference type="SUPFAM" id="SSF53187">
    <property type="entry name" value="Zn-dependent exopeptidases"/>
    <property type="match status" value="1"/>
</dbReference>
<feature type="domain" description="Peptidase M20 dimerisation" evidence="2">
    <location>
        <begin position="175"/>
        <end position="271"/>
    </location>
</feature>
<dbReference type="InterPro" id="IPR011650">
    <property type="entry name" value="Peptidase_M20_dimer"/>
</dbReference>
<dbReference type="Pfam" id="PF07687">
    <property type="entry name" value="M20_dimer"/>
    <property type="match status" value="1"/>
</dbReference>
<dbReference type="Gene3D" id="3.30.70.360">
    <property type="match status" value="1"/>
</dbReference>
<proteinExistence type="predicted"/>
<dbReference type="PANTHER" id="PTHR11014:SF63">
    <property type="entry name" value="METALLOPEPTIDASE, PUTATIVE (AFU_ORTHOLOGUE AFUA_6G09600)-RELATED"/>
    <property type="match status" value="1"/>
</dbReference>
<comment type="caution">
    <text evidence="3">The sequence shown here is derived from an EMBL/GenBank/DDBJ whole genome shotgun (WGS) entry which is preliminary data.</text>
</comment>
<protein>
    <submittedName>
        <fullName evidence="3">Amidohydrolase</fullName>
    </submittedName>
</protein>
<dbReference type="RefSeq" id="WP_253454146.1">
    <property type="nucleotide sequence ID" value="NZ_JBGCUC010000004.1"/>
</dbReference>
<dbReference type="InterPro" id="IPR017439">
    <property type="entry name" value="Amidohydrolase"/>
</dbReference>
<sequence length="384" mass="40777">MTQLVNYLHQVRHHLHRFPELSGQEVATTAYLREQLANHDITVLDLPLATGLVAEIRGDRPGPLVVVRGDIDALPIEEQTDLAFRSQTPGVMHACGHDFHASAVLGAAILLQQQCDQLAGSVRILFQPAEETGQGAPAVLASGALDKASVIFGLHNDPGLPVGVVGCKAGALTAGVDRFAIRITGTGSHAARPHEGNDPIVIAGQLITALQTLIARNLPSEQNAVVSVTQIHSGTTWNVIPAEAWLEGTVRTFNAESRALLERRLRQLLSGLAVSFNAELSLDWQPGPPSVSNDARWAAFALEQASASGLEARTVAASPIGEDFAFYQQRIPGAFVMVGSGGPWPLHHPEFRVDDNALFPAARYLARLAFTAGKTLAAEAGVTA</sequence>
<name>A0ABW7CIX7_9GAMM</name>
<organism evidence="3 4">
    <name type="scientific">Erwinia plantamica</name>
    <dbReference type="NCBI Taxonomy" id="3237104"/>
    <lineage>
        <taxon>Bacteria</taxon>
        <taxon>Pseudomonadati</taxon>
        <taxon>Pseudomonadota</taxon>
        <taxon>Gammaproteobacteria</taxon>
        <taxon>Enterobacterales</taxon>
        <taxon>Erwiniaceae</taxon>
        <taxon>Erwinia</taxon>
    </lineage>
</organism>
<dbReference type="PANTHER" id="PTHR11014">
    <property type="entry name" value="PEPTIDASE M20 FAMILY MEMBER"/>
    <property type="match status" value="1"/>
</dbReference>
<dbReference type="SUPFAM" id="SSF55031">
    <property type="entry name" value="Bacterial exopeptidase dimerisation domain"/>
    <property type="match status" value="1"/>
</dbReference>
<dbReference type="Proteomes" id="UP001605250">
    <property type="component" value="Unassembled WGS sequence"/>
</dbReference>
<evidence type="ECO:0000259" key="2">
    <source>
        <dbReference type="Pfam" id="PF07687"/>
    </source>
</evidence>
<dbReference type="Gene3D" id="3.40.630.10">
    <property type="entry name" value="Zn peptidases"/>
    <property type="match status" value="1"/>
</dbReference>
<accession>A0ABW7CIX7</accession>
<evidence type="ECO:0000313" key="4">
    <source>
        <dbReference type="Proteomes" id="UP001605250"/>
    </source>
</evidence>
<keyword evidence="4" id="KW-1185">Reference proteome</keyword>
<evidence type="ECO:0000256" key="1">
    <source>
        <dbReference type="ARBA" id="ARBA00022801"/>
    </source>
</evidence>
<dbReference type="EMBL" id="JBGCUC010000004">
    <property type="protein sequence ID" value="MFG6075855.1"/>
    <property type="molecule type" value="Genomic_DNA"/>
</dbReference>
<dbReference type="NCBIfam" id="TIGR01891">
    <property type="entry name" value="amidohydrolases"/>
    <property type="match status" value="1"/>
</dbReference>
<dbReference type="InterPro" id="IPR002933">
    <property type="entry name" value="Peptidase_M20"/>
</dbReference>
<dbReference type="InterPro" id="IPR036264">
    <property type="entry name" value="Bact_exopeptidase_dim_dom"/>
</dbReference>